<evidence type="ECO:0000313" key="4">
    <source>
        <dbReference type="EMBL" id="MDT9591883.1"/>
    </source>
</evidence>
<feature type="compositionally biased region" description="Polar residues" evidence="1">
    <location>
        <begin position="19"/>
        <end position="29"/>
    </location>
</feature>
<feature type="transmembrane region" description="Helical" evidence="2">
    <location>
        <begin position="132"/>
        <end position="155"/>
    </location>
</feature>
<name>A0ABU3PRR3_9ACTN</name>
<dbReference type="Gene3D" id="3.10.620.30">
    <property type="match status" value="1"/>
</dbReference>
<evidence type="ECO:0000259" key="3">
    <source>
        <dbReference type="SMART" id="SM00460"/>
    </source>
</evidence>
<dbReference type="Pfam" id="PF01841">
    <property type="entry name" value="Transglut_core"/>
    <property type="match status" value="1"/>
</dbReference>
<organism evidence="4 5">
    <name type="scientific">Nocardioides imazamoxiresistens</name>
    <dbReference type="NCBI Taxonomy" id="3231893"/>
    <lineage>
        <taxon>Bacteria</taxon>
        <taxon>Bacillati</taxon>
        <taxon>Actinomycetota</taxon>
        <taxon>Actinomycetes</taxon>
        <taxon>Propionibacteriales</taxon>
        <taxon>Nocardioidaceae</taxon>
        <taxon>Nocardioides</taxon>
    </lineage>
</organism>
<dbReference type="Proteomes" id="UP001268542">
    <property type="component" value="Unassembled WGS sequence"/>
</dbReference>
<feature type="compositionally biased region" description="Low complexity" evidence="1">
    <location>
        <begin position="1"/>
        <end position="18"/>
    </location>
</feature>
<dbReference type="InterPro" id="IPR052901">
    <property type="entry name" value="Bact_TGase-like"/>
</dbReference>
<dbReference type="RefSeq" id="WP_315730947.1">
    <property type="nucleotide sequence ID" value="NZ_JAVYII010000001.1"/>
</dbReference>
<feature type="transmembrane region" description="Helical" evidence="2">
    <location>
        <begin position="187"/>
        <end position="205"/>
    </location>
</feature>
<dbReference type="SMART" id="SM00460">
    <property type="entry name" value="TGc"/>
    <property type="match status" value="1"/>
</dbReference>
<feature type="compositionally biased region" description="Acidic residues" evidence="1">
    <location>
        <begin position="564"/>
        <end position="579"/>
    </location>
</feature>
<dbReference type="InterPro" id="IPR002931">
    <property type="entry name" value="Transglutaminase-like"/>
</dbReference>
<dbReference type="Pfam" id="PF11992">
    <property type="entry name" value="TgpA_N"/>
    <property type="match status" value="1"/>
</dbReference>
<keyword evidence="2" id="KW-0812">Transmembrane</keyword>
<keyword evidence="2" id="KW-0472">Membrane</keyword>
<feature type="compositionally biased region" description="Basic and acidic residues" evidence="1">
    <location>
        <begin position="731"/>
        <end position="750"/>
    </location>
</feature>
<feature type="compositionally biased region" description="Low complexity" evidence="1">
    <location>
        <begin position="679"/>
        <end position="691"/>
    </location>
</feature>
<feature type="region of interest" description="Disordered" evidence="1">
    <location>
        <begin position="730"/>
        <end position="750"/>
    </location>
</feature>
<feature type="region of interest" description="Disordered" evidence="1">
    <location>
        <begin position="679"/>
        <end position="700"/>
    </location>
</feature>
<evidence type="ECO:0000256" key="1">
    <source>
        <dbReference type="SAM" id="MobiDB-lite"/>
    </source>
</evidence>
<dbReference type="InterPro" id="IPR021878">
    <property type="entry name" value="TgpA_N"/>
</dbReference>
<comment type="caution">
    <text evidence="4">The sequence shown here is derived from an EMBL/GenBank/DDBJ whole genome shotgun (WGS) entry which is preliminary data.</text>
</comment>
<evidence type="ECO:0000313" key="5">
    <source>
        <dbReference type="Proteomes" id="UP001268542"/>
    </source>
</evidence>
<dbReference type="SUPFAM" id="SSF54001">
    <property type="entry name" value="Cysteine proteinases"/>
    <property type="match status" value="1"/>
</dbReference>
<dbReference type="EMBL" id="JAVYII010000001">
    <property type="protein sequence ID" value="MDT9591883.1"/>
    <property type="molecule type" value="Genomic_DNA"/>
</dbReference>
<keyword evidence="2" id="KW-1133">Transmembrane helix</keyword>
<feature type="region of interest" description="Disordered" evidence="1">
    <location>
        <begin position="538"/>
        <end position="585"/>
    </location>
</feature>
<protein>
    <submittedName>
        <fullName evidence="4">TransglutaminaseTgpA domain-containing protein</fullName>
    </submittedName>
</protein>
<feature type="transmembrane region" description="Helical" evidence="2">
    <location>
        <begin position="592"/>
        <end position="615"/>
    </location>
</feature>
<dbReference type="InterPro" id="IPR038765">
    <property type="entry name" value="Papain-like_cys_pep_sf"/>
</dbReference>
<accession>A0ABU3PRR3</accession>
<reference evidence="4 5" key="1">
    <citation type="submission" date="2023-08" db="EMBL/GenBank/DDBJ databases">
        <title>Nocardioides seae sp. nov., a bacterium isolated from a soil.</title>
        <authorList>
            <person name="Wang X."/>
        </authorList>
    </citation>
    <scope>NUCLEOTIDE SEQUENCE [LARGE SCALE GENOMIC DNA]</scope>
    <source>
        <strain evidence="4 5">YZH12</strain>
    </source>
</reference>
<evidence type="ECO:0000256" key="2">
    <source>
        <dbReference type="SAM" id="Phobius"/>
    </source>
</evidence>
<feature type="region of interest" description="Disordered" evidence="1">
    <location>
        <begin position="1"/>
        <end position="29"/>
    </location>
</feature>
<gene>
    <name evidence="4" type="ORF">RDV89_02295</name>
</gene>
<feature type="transmembrane region" description="Helical" evidence="2">
    <location>
        <begin position="217"/>
        <end position="236"/>
    </location>
</feature>
<keyword evidence="5" id="KW-1185">Reference proteome</keyword>
<sequence length="750" mass="78988">MSPAAAGAAPPRPTVRATETGTRAPTQLTPPSRVAGVATLVWSASLPAAGALSVATAWGGWRMPLVVIGAVVLPFVLLLAVLRAGVPRWLGTTVLVALLVLVCYVLAVDSGGTLSGTVRDAVPRLLTEPQPLAFRADLLVVPVLACGLVGLLVALRSARPARVAPVVGAAVLYAGGALLTGGRGDRIGLVAVLVLLLTVLGWVLLDETGEPRSRRTLVVGPLLVVGVGFVASSALVPTERPFDPRAVVEPPVFQTEVASPLPQLAAWTANPDVELFTTSGDSAPMRLVVLDDYDGAQWRAATRYGPLGIEAEETLPAGADRARFTVAVRVAELGGSWLPSPGDPTGATGTETLVDPRTGTVLAPGGAGGAEYEITGVVDAADPATLPDARLVDPEVEPVVEQYLATPTPLPYELGAYAASVVEGTVTPYQRALAIEQAVRGERALSDRAISGSALWRVEDFLLGDPATTAGAQEGTSEQFATAFAVIARHTGLPTRVVVGFRPGDERPDGTRVVRGEHALAWPEVYFSGLGWVPFNPTPEQDFFGERPEAPPPPPETVPADETPQFDEEQEALDTDDPGPEATAGQTWWDRWAGYALVGGLVVGVPLLLLLARLVRSTLHRTRGAAGAWAEVLDGLVLAGRPARASQTAPELGDHLAMRFSAPGAVALARDADAAAFAPAGGDAADGSAGRSEGRERRRRVREVRRALRRSVPLWRRAWWAFDPRVLRPRPRADEPQAARRQERELTRAR</sequence>
<dbReference type="PANTHER" id="PTHR42736">
    <property type="entry name" value="PROTEIN-GLUTAMINE GAMMA-GLUTAMYLTRANSFERASE"/>
    <property type="match status" value="1"/>
</dbReference>
<feature type="transmembrane region" description="Helical" evidence="2">
    <location>
        <begin position="162"/>
        <end position="181"/>
    </location>
</feature>
<feature type="transmembrane region" description="Helical" evidence="2">
    <location>
        <begin position="61"/>
        <end position="82"/>
    </location>
</feature>
<dbReference type="PANTHER" id="PTHR42736:SF1">
    <property type="entry name" value="PROTEIN-GLUTAMINE GAMMA-GLUTAMYLTRANSFERASE"/>
    <property type="match status" value="1"/>
</dbReference>
<feature type="transmembrane region" description="Helical" evidence="2">
    <location>
        <begin position="89"/>
        <end position="107"/>
    </location>
</feature>
<proteinExistence type="predicted"/>
<feature type="domain" description="Transglutaminase-like" evidence="3">
    <location>
        <begin position="469"/>
        <end position="539"/>
    </location>
</feature>